<evidence type="ECO:0000256" key="2">
    <source>
        <dbReference type="SAM" id="SignalP"/>
    </source>
</evidence>
<dbReference type="OMA" id="SITADKC"/>
<organism evidence="3">
    <name type="scientific">Picea sitchensis</name>
    <name type="common">Sitka spruce</name>
    <name type="synonym">Pinus sitchensis</name>
    <dbReference type="NCBI Taxonomy" id="3332"/>
    <lineage>
        <taxon>Eukaryota</taxon>
        <taxon>Viridiplantae</taxon>
        <taxon>Streptophyta</taxon>
        <taxon>Embryophyta</taxon>
        <taxon>Tracheophyta</taxon>
        <taxon>Spermatophyta</taxon>
        <taxon>Pinopsida</taxon>
        <taxon>Pinidae</taxon>
        <taxon>Conifers I</taxon>
        <taxon>Pinales</taxon>
        <taxon>Pinaceae</taxon>
        <taxon>Picea</taxon>
    </lineage>
</organism>
<feature type="region of interest" description="Disordered" evidence="1">
    <location>
        <begin position="223"/>
        <end position="249"/>
    </location>
</feature>
<dbReference type="AlphaFoldDB" id="A9NMY3"/>
<evidence type="ECO:0000256" key="1">
    <source>
        <dbReference type="SAM" id="MobiDB-lite"/>
    </source>
</evidence>
<keyword evidence="2" id="KW-0732">Signal</keyword>
<proteinExistence type="evidence at transcript level"/>
<evidence type="ECO:0000313" key="3">
    <source>
        <dbReference type="EMBL" id="ABK21994.1"/>
    </source>
</evidence>
<sequence length="249" mass="27131">MDIQNRRVQLVLFVAGLVILSMTAEKCRQLVGEETSSKSGKFTWINCFDMGSGTLACAAKEGVKLYVYNLRAAHVESTRQRAIENALNEALSGGLSVSAATKQAQKEGAKAAKLASRQARRIIGPILSSGWDFFEALYYGGSIIEGCMRGAGTLVGAYIGGFQGEQRLGRFGYLVGSQLGSWFGGRVGLMFYDIISGAQYLMHVASGNQDNYESSETSYITSEDMYSQDNYESSETSYTTSEDMYNSEN</sequence>
<dbReference type="PANTHER" id="PTHR35702">
    <property type="entry name" value="EXPRESSED PROTEIN"/>
    <property type="match status" value="1"/>
</dbReference>
<feature type="chain" id="PRO_5002738990" evidence="2">
    <location>
        <begin position="25"/>
        <end position="249"/>
    </location>
</feature>
<feature type="signal peptide" evidence="2">
    <location>
        <begin position="1"/>
        <end position="24"/>
    </location>
</feature>
<feature type="compositionally biased region" description="Low complexity" evidence="1">
    <location>
        <begin position="231"/>
        <end position="242"/>
    </location>
</feature>
<reference evidence="3" key="1">
    <citation type="journal article" date="2008" name="BMC Genomics">
        <title>A conifer genomics resource of 200,000 spruce (Picea spp.) ESTs and 6,464 high-quality, sequence-finished full-length cDNAs for Sitka spruce (Picea sitchensis).</title>
        <authorList>
            <person name="Ralph S.G."/>
            <person name="Chun H.J."/>
            <person name="Kolosova N."/>
            <person name="Cooper D."/>
            <person name="Oddy C."/>
            <person name="Ritland C.E."/>
            <person name="Kirkpatrick R."/>
            <person name="Moore R."/>
            <person name="Barber S."/>
            <person name="Holt R.A."/>
            <person name="Jones S.J."/>
            <person name="Marra M.A."/>
            <person name="Douglas C.J."/>
            <person name="Ritland K."/>
            <person name="Bohlmann J."/>
        </authorList>
    </citation>
    <scope>NUCLEOTIDE SEQUENCE</scope>
    <source>
        <tissue evidence="3">Green portion of the leader tissue</tissue>
    </source>
</reference>
<protein>
    <submittedName>
        <fullName evidence="3">Uncharacterized protein</fullName>
    </submittedName>
</protein>
<accession>A9NMY3</accession>
<dbReference type="PANTHER" id="PTHR35702:SF1">
    <property type="entry name" value="EXPRESSED PROTEIN"/>
    <property type="match status" value="1"/>
</dbReference>
<name>A9NMY3_PICSI</name>
<dbReference type="EMBL" id="EF082639">
    <property type="protein sequence ID" value="ABK21994.1"/>
    <property type="molecule type" value="mRNA"/>
</dbReference>